<dbReference type="EMBL" id="JAUTXU010000272">
    <property type="protein sequence ID" value="KAK3691218.1"/>
    <property type="molecule type" value="Genomic_DNA"/>
</dbReference>
<organism evidence="1 2">
    <name type="scientific">Vermiconidia calcicola</name>
    <dbReference type="NCBI Taxonomy" id="1690605"/>
    <lineage>
        <taxon>Eukaryota</taxon>
        <taxon>Fungi</taxon>
        <taxon>Dikarya</taxon>
        <taxon>Ascomycota</taxon>
        <taxon>Pezizomycotina</taxon>
        <taxon>Dothideomycetes</taxon>
        <taxon>Dothideomycetidae</taxon>
        <taxon>Mycosphaerellales</taxon>
        <taxon>Extremaceae</taxon>
        <taxon>Vermiconidia</taxon>
    </lineage>
</organism>
<keyword evidence="2" id="KW-1185">Reference proteome</keyword>
<name>A0ACC3MFY1_9PEZI</name>
<proteinExistence type="predicted"/>
<comment type="caution">
    <text evidence="1">The sequence shown here is derived from an EMBL/GenBank/DDBJ whole genome shotgun (WGS) entry which is preliminary data.</text>
</comment>
<protein>
    <submittedName>
        <fullName evidence="1">Uncharacterized protein</fullName>
    </submittedName>
</protein>
<reference evidence="1" key="1">
    <citation type="submission" date="2023-07" db="EMBL/GenBank/DDBJ databases">
        <title>Black Yeasts Isolated from many extreme environments.</title>
        <authorList>
            <person name="Coleine C."/>
            <person name="Stajich J.E."/>
            <person name="Selbmann L."/>
        </authorList>
    </citation>
    <scope>NUCLEOTIDE SEQUENCE</scope>
    <source>
        <strain evidence="1">CCFEE 5714</strain>
    </source>
</reference>
<accession>A0ACC3MFY1</accession>
<gene>
    <name evidence="1" type="ORF">LTR37_018806</name>
</gene>
<evidence type="ECO:0000313" key="1">
    <source>
        <dbReference type="EMBL" id="KAK3691218.1"/>
    </source>
</evidence>
<dbReference type="Proteomes" id="UP001281147">
    <property type="component" value="Unassembled WGS sequence"/>
</dbReference>
<sequence length="672" mass="73727">MRQPGGNRNESDAHLTLITANEGNAIAVSPATHQQPRIEEPLQPLESSRLIESESNVSSEGRAQHSRLLDARSNIGTDSRTLGSRSNGQTENADAVAGHLDLEASRLPPPTEWKSIWLTPWVLGPVIVITILLFCSVIGMSIQSARHQGLVTINLSEYHSILRLGDVEVYILTVASIVRAAGSRQPYVELRRSRIGEDKGAPAEKSISLDYQSHWAVVAPWKAITNGHFLLAYSFGIMLVANIVLTALAANLLYTANVQRGASQSVTQSLTFNPVERFQTTDHWDLTAATDRVLGARVYGGELQPWTTLTESILPFATDKVPSTKNFTVPAISWSAELDCRVLDTAYEFELGLTSDGWKFNAVDRGCEFKNQYFSAVATVDQFLGVFSNWACGPQARWHRVLVVAAIATGDRETVQSHVAALTNKTAVSCIPLYSSSIGLLSVSIDASRSDDPVINSFAPTAREVFDPPPIFTRGYEAGLEEVPTTQMPGLFSSQFGELVYRDAKAASPESYFSGDVLRLATERVFASTFAVVAQQYLLEPSTPHQVTGTVYQAETRLVIVLPVAYTIVSILLTLLIMLVWISWYGRTHASILYEEPIGMLGVAALLRKSELMEMVDAVHAGGYGGKVARTIAAVLSKSKSRWEFEDWDLPESARLRSIRSAFRTRLPRKSQ</sequence>
<evidence type="ECO:0000313" key="2">
    <source>
        <dbReference type="Proteomes" id="UP001281147"/>
    </source>
</evidence>